<reference evidence="1" key="1">
    <citation type="journal article" date="2021" name="Environ. Microbiol.">
        <title>New insights into the diversity and evolution of the archaeal mobilome from three complete genomes of Saccharolobus shibatae.</title>
        <authorList>
            <person name="Medvedeva S."/>
            <person name="Brandt D."/>
            <person name="Cvirkaite-Krupovic V."/>
            <person name="Liu Y."/>
            <person name="Severinov K."/>
            <person name="Ishino S."/>
            <person name="Ishino Y."/>
            <person name="Prangishvili D."/>
            <person name="Kalinowski J."/>
            <person name="Krupovic M."/>
        </authorList>
    </citation>
    <scope>NUCLEOTIDE SEQUENCE</scope>
    <source>
        <strain evidence="1">B12</strain>
    </source>
</reference>
<name>A0A8F5BNW2_SACSH</name>
<accession>A0A8F5BNW2</accession>
<dbReference type="AlphaFoldDB" id="A0A8F5BNW2"/>
<dbReference type="Proteomes" id="UP000694018">
    <property type="component" value="Chromosome"/>
</dbReference>
<organism evidence="1 2">
    <name type="scientific">Saccharolobus shibatae (strain ATCC 51178 / DSM 5389 / JCM 8931 / NBRC 15437 / B12)</name>
    <name type="common">Sulfolobus shibatae</name>
    <dbReference type="NCBI Taxonomy" id="523848"/>
    <lineage>
        <taxon>Archaea</taxon>
        <taxon>Thermoproteota</taxon>
        <taxon>Thermoprotei</taxon>
        <taxon>Sulfolobales</taxon>
        <taxon>Sulfolobaceae</taxon>
        <taxon>Saccharolobus</taxon>
    </lineage>
</organism>
<evidence type="ECO:0000313" key="2">
    <source>
        <dbReference type="Proteomes" id="UP000694018"/>
    </source>
</evidence>
<dbReference type="EMBL" id="CP077717">
    <property type="protein sequence ID" value="QXJ28645.1"/>
    <property type="molecule type" value="Genomic_DNA"/>
</dbReference>
<protein>
    <submittedName>
        <fullName evidence="1">Uncharacterized protein</fullName>
    </submittedName>
</protein>
<sequence>MKRWVNTYYNVEYALDSMEEEFCHIILTHYYSRYWVNKFYDVLRDLE</sequence>
<proteinExistence type="predicted"/>
<gene>
    <name evidence="1" type="ORF">J5U23_01514</name>
</gene>
<dbReference type="KEGG" id="sshi:J5U23_01514"/>
<evidence type="ECO:0000313" key="1">
    <source>
        <dbReference type="EMBL" id="QXJ28645.1"/>
    </source>
</evidence>